<keyword evidence="3" id="KW-0813">Transport</keyword>
<organism evidence="3 4">
    <name type="scientific">Acrasis kona</name>
    <dbReference type="NCBI Taxonomy" id="1008807"/>
    <lineage>
        <taxon>Eukaryota</taxon>
        <taxon>Discoba</taxon>
        <taxon>Heterolobosea</taxon>
        <taxon>Tetramitia</taxon>
        <taxon>Eutetramitia</taxon>
        <taxon>Acrasidae</taxon>
        <taxon>Acrasis</taxon>
    </lineage>
</organism>
<keyword evidence="2" id="KW-0732">Signal</keyword>
<proteinExistence type="predicted"/>
<keyword evidence="3" id="KW-0406">Ion transport</keyword>
<accession>A0AAW2ZKA2</accession>
<dbReference type="PROSITE" id="PS51257">
    <property type="entry name" value="PROKAR_LIPOPROTEIN"/>
    <property type="match status" value="1"/>
</dbReference>
<evidence type="ECO:0000256" key="2">
    <source>
        <dbReference type="SAM" id="SignalP"/>
    </source>
</evidence>
<dbReference type="GO" id="GO:0034220">
    <property type="term" value="P:monoatomic ion transmembrane transport"/>
    <property type="evidence" value="ECO:0007669"/>
    <property type="project" value="UniProtKB-KW"/>
</dbReference>
<gene>
    <name evidence="3" type="ORF">AKO1_009138</name>
</gene>
<sequence length="202" mass="21653">MKQKDYVWISLFVVCTLASCIYSSNMKCDRGTPDTTCYIERTRKYPFESSVLLAGTGYLVLTDHVSVVCEKIYCQINIFMDGGIELRRGSKLEAFKITLGVADGNITLRNESQLSAFGFPPEAGDGHGESGPSTNGRYKMVGSGGSFGGEGGHGCCKNCEPGPTYGDARLTEMHLGSGGGPGNNLAATGGKFEFCTTRSYFE</sequence>
<comment type="caution">
    <text evidence="3">The sequence shown here is derived from an EMBL/GenBank/DDBJ whole genome shotgun (WGS) entry which is preliminary data.</text>
</comment>
<keyword evidence="4" id="KW-1185">Reference proteome</keyword>
<feature type="signal peptide" evidence="2">
    <location>
        <begin position="1"/>
        <end position="23"/>
    </location>
</feature>
<name>A0AAW2ZKA2_9EUKA</name>
<feature type="region of interest" description="Disordered" evidence="1">
    <location>
        <begin position="119"/>
        <end position="142"/>
    </location>
</feature>
<dbReference type="EMBL" id="JAOPGA020001572">
    <property type="protein sequence ID" value="KAL0489586.1"/>
    <property type="molecule type" value="Genomic_DNA"/>
</dbReference>
<dbReference type="Proteomes" id="UP001431209">
    <property type="component" value="Unassembled WGS sequence"/>
</dbReference>
<feature type="chain" id="PRO_5043498187" evidence="2">
    <location>
        <begin position="24"/>
        <end position="202"/>
    </location>
</feature>
<evidence type="ECO:0000313" key="4">
    <source>
        <dbReference type="Proteomes" id="UP001431209"/>
    </source>
</evidence>
<keyword evidence="3" id="KW-0407">Ion channel</keyword>
<reference evidence="3 4" key="1">
    <citation type="submission" date="2024-03" db="EMBL/GenBank/DDBJ databases">
        <title>The Acrasis kona genome and developmental transcriptomes reveal deep origins of eukaryotic multicellular pathways.</title>
        <authorList>
            <person name="Sheikh S."/>
            <person name="Fu C.-J."/>
            <person name="Brown M.W."/>
            <person name="Baldauf S.L."/>
        </authorList>
    </citation>
    <scope>NUCLEOTIDE SEQUENCE [LARGE SCALE GENOMIC DNA]</scope>
    <source>
        <strain evidence="3 4">ATCC MYA-3509</strain>
    </source>
</reference>
<dbReference type="AlphaFoldDB" id="A0AAW2ZKA2"/>
<evidence type="ECO:0000256" key="1">
    <source>
        <dbReference type="SAM" id="MobiDB-lite"/>
    </source>
</evidence>
<evidence type="ECO:0000313" key="3">
    <source>
        <dbReference type="EMBL" id="KAL0489586.1"/>
    </source>
</evidence>
<protein>
    <submittedName>
        <fullName evidence="3">Sodium channel protein</fullName>
    </submittedName>
</protein>